<accession>A0ABT9H756</accession>
<gene>
    <name evidence="2" type="ORF">Q9K01_05870</name>
</gene>
<evidence type="ECO:0000259" key="1">
    <source>
        <dbReference type="Pfam" id="PF10108"/>
    </source>
</evidence>
<dbReference type="InterPro" id="IPR019288">
    <property type="entry name" value="3'-5'_exonuclease_PolB-like"/>
</dbReference>
<feature type="domain" description="Predicted 3'-5' exonuclease PolB-like" evidence="1">
    <location>
        <begin position="37"/>
        <end position="204"/>
    </location>
</feature>
<dbReference type="RefSeq" id="WP_305929288.1">
    <property type="nucleotide sequence ID" value="NZ_JAVAIL010000002.1"/>
</dbReference>
<proteinExistence type="predicted"/>
<dbReference type="InterPro" id="IPR012337">
    <property type="entry name" value="RNaseH-like_sf"/>
</dbReference>
<dbReference type="Pfam" id="PF10108">
    <property type="entry name" value="DNA_pol_B_exo2"/>
    <property type="match status" value="1"/>
</dbReference>
<name>A0ABT9H756_9SPHN</name>
<organism evidence="2 3">
    <name type="scientific">Qipengyuania benthica</name>
    <dbReference type="NCBI Taxonomy" id="3067651"/>
    <lineage>
        <taxon>Bacteria</taxon>
        <taxon>Pseudomonadati</taxon>
        <taxon>Pseudomonadota</taxon>
        <taxon>Alphaproteobacteria</taxon>
        <taxon>Sphingomonadales</taxon>
        <taxon>Erythrobacteraceae</taxon>
        <taxon>Qipengyuania</taxon>
    </lineage>
</organism>
<dbReference type="SUPFAM" id="SSF53098">
    <property type="entry name" value="Ribonuclease H-like"/>
    <property type="match status" value="1"/>
</dbReference>
<evidence type="ECO:0000313" key="2">
    <source>
        <dbReference type="EMBL" id="MDP4539146.1"/>
    </source>
</evidence>
<keyword evidence="3" id="KW-1185">Reference proteome</keyword>
<sequence length="251" mass="28015">MTKTYTILDCEMLFDRYLAEAYEEIDKDCKRVRIAARTIAIASLLDLTIDDLGRISVGRLRTYTTEHQNEGAMLTAVFDDLRACGDRDLVTYGGSAVDAKVLELSAMAHDLALPPQLKQIFGPRKEHPGHLDLSAAMKGFGKTWHHLSEIMIRMGMPVAVLRNKSEPQFAHDNLDWKAGIDHCELDTLMTAMALIAWRRVQGHQGLRIPPACFALLAAFLRQRPDAVAASILRREQAILLSVIEARLPRAA</sequence>
<protein>
    <recommendedName>
        <fullName evidence="1">Predicted 3'-5' exonuclease PolB-like domain-containing protein</fullName>
    </recommendedName>
</protein>
<dbReference type="Proteomes" id="UP001235664">
    <property type="component" value="Unassembled WGS sequence"/>
</dbReference>
<reference evidence="2 3" key="1">
    <citation type="submission" date="2023-08" db="EMBL/GenBank/DDBJ databases">
        <title>genomic of DY56.</title>
        <authorList>
            <person name="Wang Y."/>
        </authorList>
    </citation>
    <scope>NUCLEOTIDE SEQUENCE [LARGE SCALE GENOMIC DNA]</scope>
    <source>
        <strain evidence="2 3">DY56-A-20</strain>
    </source>
</reference>
<dbReference type="EMBL" id="JAVAIL010000002">
    <property type="protein sequence ID" value="MDP4539146.1"/>
    <property type="molecule type" value="Genomic_DNA"/>
</dbReference>
<comment type="caution">
    <text evidence="2">The sequence shown here is derived from an EMBL/GenBank/DDBJ whole genome shotgun (WGS) entry which is preliminary data.</text>
</comment>
<evidence type="ECO:0000313" key="3">
    <source>
        <dbReference type="Proteomes" id="UP001235664"/>
    </source>
</evidence>